<evidence type="ECO:0000256" key="1">
    <source>
        <dbReference type="SAM" id="Phobius"/>
    </source>
</evidence>
<reference evidence="3" key="1">
    <citation type="journal article" date="2023" name="Insect Mol. Biol.">
        <title>Genome sequencing provides insights into the evolution of gene families encoding plant cell wall-degrading enzymes in longhorned beetles.</title>
        <authorList>
            <person name="Shin N.R."/>
            <person name="Okamura Y."/>
            <person name="Kirsch R."/>
            <person name="Pauchet Y."/>
        </authorList>
    </citation>
    <scope>NUCLEOTIDE SEQUENCE</scope>
    <source>
        <strain evidence="3">MMC_N1</strain>
    </source>
</reference>
<evidence type="ECO:0000313" key="3">
    <source>
        <dbReference type="EMBL" id="KAJ8971354.1"/>
    </source>
</evidence>
<keyword evidence="4" id="KW-1185">Reference proteome</keyword>
<accession>A0ABQ9J292</accession>
<comment type="caution">
    <text evidence="3">The sequence shown here is derived from an EMBL/GenBank/DDBJ whole genome shotgun (WGS) entry which is preliminary data.</text>
</comment>
<dbReference type="Proteomes" id="UP001162164">
    <property type="component" value="Unassembled WGS sequence"/>
</dbReference>
<keyword evidence="1" id="KW-0472">Membrane</keyword>
<dbReference type="PANTHER" id="PTHR46599">
    <property type="entry name" value="PIGGYBAC TRANSPOSABLE ELEMENT-DERIVED PROTEIN 4"/>
    <property type="match status" value="1"/>
</dbReference>
<feature type="transmembrane region" description="Helical" evidence="1">
    <location>
        <begin position="178"/>
        <end position="199"/>
    </location>
</feature>
<sequence>MLYEEGPVIGSLCCESEGEEIVEGEAIENREEPEEKIDVLPENAVESEDLENYELANSNRAERKKIDKLAAIRGVFEHFVDNCKAYYTPSEYLTIDEKLEPFRCRVSFLQYIPNKPAKYGLKVFALVDAKTCYSLNMEVYVGTQQQGPFRKSNSPQDIVERLILPVSGTKRNITFDNYINYNLMINLLNVHFLVLIITFSQF</sequence>
<dbReference type="InterPro" id="IPR029526">
    <property type="entry name" value="PGBD"/>
</dbReference>
<feature type="domain" description="PiggyBac transposable element-derived protein" evidence="2">
    <location>
        <begin position="55"/>
        <end position="187"/>
    </location>
</feature>
<name>A0ABQ9J292_9CUCU</name>
<dbReference type="EMBL" id="JAPWTJ010001493">
    <property type="protein sequence ID" value="KAJ8971354.1"/>
    <property type="molecule type" value="Genomic_DNA"/>
</dbReference>
<evidence type="ECO:0000313" key="4">
    <source>
        <dbReference type="Proteomes" id="UP001162164"/>
    </source>
</evidence>
<gene>
    <name evidence="3" type="ORF">NQ317_002961</name>
</gene>
<protein>
    <recommendedName>
        <fullName evidence="2">PiggyBac transposable element-derived protein domain-containing protein</fullName>
    </recommendedName>
</protein>
<organism evidence="3 4">
    <name type="scientific">Molorchus minor</name>
    <dbReference type="NCBI Taxonomy" id="1323400"/>
    <lineage>
        <taxon>Eukaryota</taxon>
        <taxon>Metazoa</taxon>
        <taxon>Ecdysozoa</taxon>
        <taxon>Arthropoda</taxon>
        <taxon>Hexapoda</taxon>
        <taxon>Insecta</taxon>
        <taxon>Pterygota</taxon>
        <taxon>Neoptera</taxon>
        <taxon>Endopterygota</taxon>
        <taxon>Coleoptera</taxon>
        <taxon>Polyphaga</taxon>
        <taxon>Cucujiformia</taxon>
        <taxon>Chrysomeloidea</taxon>
        <taxon>Cerambycidae</taxon>
        <taxon>Lamiinae</taxon>
        <taxon>Monochamini</taxon>
        <taxon>Molorchus</taxon>
    </lineage>
</organism>
<evidence type="ECO:0000259" key="2">
    <source>
        <dbReference type="Pfam" id="PF13843"/>
    </source>
</evidence>
<keyword evidence="1" id="KW-0812">Transmembrane</keyword>
<dbReference type="Pfam" id="PF13843">
    <property type="entry name" value="DDE_Tnp_1_7"/>
    <property type="match status" value="1"/>
</dbReference>
<keyword evidence="1" id="KW-1133">Transmembrane helix</keyword>
<proteinExistence type="predicted"/>
<dbReference type="PANTHER" id="PTHR46599:SF6">
    <property type="entry name" value="DUAL SPECIFICITY PHOSPHATASE 26"/>
    <property type="match status" value="1"/>
</dbReference>